<evidence type="ECO:0000256" key="5">
    <source>
        <dbReference type="SAM" id="MobiDB-lite"/>
    </source>
</evidence>
<dbReference type="Proteomes" id="UP000579812">
    <property type="component" value="Unassembled WGS sequence"/>
</dbReference>
<accession>A0A7J6CPQ1</accession>
<protein>
    <recommendedName>
        <fullName evidence="8">Ig-like domain-containing protein</fullName>
    </recommendedName>
</protein>
<evidence type="ECO:0000259" key="8">
    <source>
        <dbReference type="PROSITE" id="PS50835"/>
    </source>
</evidence>
<dbReference type="PANTHER" id="PTHR12080">
    <property type="entry name" value="SIGNALING LYMPHOCYTIC ACTIVATION MOLECULE"/>
    <property type="match status" value="1"/>
</dbReference>
<proteinExistence type="predicted"/>
<evidence type="ECO:0000256" key="4">
    <source>
        <dbReference type="ARBA" id="ARBA00023180"/>
    </source>
</evidence>
<keyword evidence="2 7" id="KW-0732">Signal</keyword>
<dbReference type="Gene3D" id="2.60.40.10">
    <property type="entry name" value="Immunoglobulins"/>
    <property type="match status" value="2"/>
</dbReference>
<feature type="compositionally biased region" description="Acidic residues" evidence="5">
    <location>
        <begin position="270"/>
        <end position="288"/>
    </location>
</feature>
<keyword evidence="6" id="KW-0812">Transmembrane</keyword>
<dbReference type="GO" id="GO:0016020">
    <property type="term" value="C:membrane"/>
    <property type="evidence" value="ECO:0007669"/>
    <property type="project" value="UniProtKB-SubCell"/>
</dbReference>
<evidence type="ECO:0000256" key="7">
    <source>
        <dbReference type="SAM" id="SignalP"/>
    </source>
</evidence>
<keyword evidence="4" id="KW-0325">Glycoprotein</keyword>
<organism evidence="9 10">
    <name type="scientific">Onychostoma macrolepis</name>
    <dbReference type="NCBI Taxonomy" id="369639"/>
    <lineage>
        <taxon>Eukaryota</taxon>
        <taxon>Metazoa</taxon>
        <taxon>Chordata</taxon>
        <taxon>Craniata</taxon>
        <taxon>Vertebrata</taxon>
        <taxon>Euteleostomi</taxon>
        <taxon>Actinopterygii</taxon>
        <taxon>Neopterygii</taxon>
        <taxon>Teleostei</taxon>
        <taxon>Ostariophysi</taxon>
        <taxon>Cypriniformes</taxon>
        <taxon>Cyprinidae</taxon>
        <taxon>Acrossocheilinae</taxon>
        <taxon>Onychostoma</taxon>
    </lineage>
</organism>
<dbReference type="InterPro" id="IPR036179">
    <property type="entry name" value="Ig-like_dom_sf"/>
</dbReference>
<feature type="transmembrane region" description="Helical" evidence="6">
    <location>
        <begin position="202"/>
        <end position="227"/>
    </location>
</feature>
<dbReference type="PROSITE" id="PS50835">
    <property type="entry name" value="IG_LIKE"/>
    <property type="match status" value="1"/>
</dbReference>
<feature type="chain" id="PRO_5029464000" description="Ig-like domain-containing protein" evidence="7">
    <location>
        <begin position="25"/>
        <end position="381"/>
    </location>
</feature>
<evidence type="ECO:0000313" key="9">
    <source>
        <dbReference type="EMBL" id="KAF4109308.1"/>
    </source>
</evidence>
<gene>
    <name evidence="9" type="ORF">G5714_010381</name>
</gene>
<keyword evidence="3 6" id="KW-0472">Membrane</keyword>
<comment type="caution">
    <text evidence="9">The sequence shown here is derived from an EMBL/GenBank/DDBJ whole genome shotgun (WGS) entry which is preliminary data.</text>
</comment>
<evidence type="ECO:0000256" key="1">
    <source>
        <dbReference type="ARBA" id="ARBA00004370"/>
    </source>
</evidence>
<dbReference type="InterPro" id="IPR013783">
    <property type="entry name" value="Ig-like_fold"/>
</dbReference>
<keyword evidence="6" id="KW-1133">Transmembrane helix</keyword>
<evidence type="ECO:0000313" key="10">
    <source>
        <dbReference type="Proteomes" id="UP000579812"/>
    </source>
</evidence>
<feature type="domain" description="Ig-like" evidence="8">
    <location>
        <begin position="122"/>
        <end position="190"/>
    </location>
</feature>
<feature type="region of interest" description="Disordered" evidence="5">
    <location>
        <begin position="361"/>
        <end position="381"/>
    </location>
</feature>
<evidence type="ECO:0000256" key="2">
    <source>
        <dbReference type="ARBA" id="ARBA00022729"/>
    </source>
</evidence>
<reference evidence="9 10" key="1">
    <citation type="submission" date="2020-04" db="EMBL/GenBank/DDBJ databases">
        <title>Chromosome-level genome assembly of a cyprinid fish Onychostoma macrolepis by integration of Nanopore Sequencing, Bionano and Hi-C technology.</title>
        <authorList>
            <person name="Wang D."/>
        </authorList>
    </citation>
    <scope>NUCLEOTIDE SEQUENCE [LARGE SCALE GENOMIC DNA]</scope>
    <source>
        <strain evidence="9">SWU-2019</strain>
        <tissue evidence="9">Muscle</tissue>
    </source>
</reference>
<evidence type="ECO:0000256" key="3">
    <source>
        <dbReference type="ARBA" id="ARBA00023136"/>
    </source>
</evidence>
<dbReference type="InterPro" id="IPR015631">
    <property type="entry name" value="CD2/SLAM_rcpt"/>
</dbReference>
<dbReference type="PANTHER" id="PTHR12080:SF134">
    <property type="entry name" value="CD48 ANTIGEN"/>
    <property type="match status" value="1"/>
</dbReference>
<keyword evidence="10" id="KW-1185">Reference proteome</keyword>
<feature type="compositionally biased region" description="Polar residues" evidence="5">
    <location>
        <begin position="371"/>
        <end position="381"/>
    </location>
</feature>
<sequence length="381" mass="43099">MKTLGEVFNLFVCVILSRFNAVTSIIHVENGKSVTLNPNIQGNPEDILWTFNGNKVAEHDLKEFQDYGQFIGRSEIQIITGQLIVLRMTSQDSGIYKSVIQIDGKLQNSENEVQVIDAVQQPNVTCILNNITESKTLFCSVSSQFQTTFEWTGSNSIQHSGQELHISKEEKPDSVFTCTVKNEVSQKSTSFALKDCLTDENIILPVILAIIGAIALIVVITVVFYFICRRQNKAKDSTQQNLINMCGFSGTEAQGEDVNQALRNNHDSEYNAEQDTNEDGDESENNEETMGDYKCMKYKTMQMLTRPSKTSMLQRTIKNRTYMKKELSLRKIKKKNGWMIMNLAKTFTVMKRIIRKLAKPKTSLDPHKTGIATSNKLNDKH</sequence>
<comment type="subcellular location">
    <subcellularLocation>
        <location evidence="1">Membrane</location>
    </subcellularLocation>
</comment>
<dbReference type="SUPFAM" id="SSF48726">
    <property type="entry name" value="Immunoglobulin"/>
    <property type="match status" value="1"/>
</dbReference>
<feature type="signal peptide" evidence="7">
    <location>
        <begin position="1"/>
        <end position="24"/>
    </location>
</feature>
<name>A0A7J6CPQ1_9TELE</name>
<dbReference type="InterPro" id="IPR007110">
    <property type="entry name" value="Ig-like_dom"/>
</dbReference>
<dbReference type="AlphaFoldDB" id="A0A7J6CPQ1"/>
<dbReference type="EMBL" id="JAAMOB010000009">
    <property type="protein sequence ID" value="KAF4109308.1"/>
    <property type="molecule type" value="Genomic_DNA"/>
</dbReference>
<feature type="region of interest" description="Disordered" evidence="5">
    <location>
        <begin position="269"/>
        <end position="288"/>
    </location>
</feature>
<evidence type="ECO:0000256" key="6">
    <source>
        <dbReference type="SAM" id="Phobius"/>
    </source>
</evidence>